<accession>A0A0M0HRN7</accession>
<proteinExistence type="predicted"/>
<keyword evidence="2" id="KW-1185">Reference proteome</keyword>
<dbReference type="AlphaFoldDB" id="A0A0M0HRN7"/>
<dbReference type="Proteomes" id="UP000037515">
    <property type="component" value="Unassembled WGS sequence"/>
</dbReference>
<dbReference type="PATRIC" id="fig|693.5.peg.1024"/>
<dbReference type="RefSeq" id="WP_053394692.1">
    <property type="nucleotide sequence ID" value="NZ_LHPJ01000005.1"/>
</dbReference>
<organism evidence="1 2">
    <name type="scientific">Vibrio nereis</name>
    <dbReference type="NCBI Taxonomy" id="693"/>
    <lineage>
        <taxon>Bacteria</taxon>
        <taxon>Pseudomonadati</taxon>
        <taxon>Pseudomonadota</taxon>
        <taxon>Gammaproteobacteria</taxon>
        <taxon>Vibrionales</taxon>
        <taxon>Vibrionaceae</taxon>
        <taxon>Vibrio</taxon>
    </lineage>
</organism>
<gene>
    <name evidence="1" type="ORF">AKJ17_05055</name>
</gene>
<reference evidence="2" key="1">
    <citation type="submission" date="2015-08" db="EMBL/GenBank/DDBJ databases">
        <title>Vibrio galatheae sp. nov., a novel member of the Vibrionaceae family isolated from the Solomon Islands.</title>
        <authorList>
            <person name="Giubergia S."/>
            <person name="Machado H."/>
            <person name="Mateiu R.V."/>
            <person name="Gram L."/>
        </authorList>
    </citation>
    <scope>NUCLEOTIDE SEQUENCE [LARGE SCALE GENOMIC DNA]</scope>
    <source>
        <strain evidence="2">DSM 19584</strain>
    </source>
</reference>
<name>A0A0M0HRN7_VIBNE</name>
<sequence length="115" mass="12801">MTHILPQDAAVDLLESVFGVGEIEPMNNPLTINFSPKSTAATGLDMQVISFTIDPHGQCVKSNIVADYQQKPVEREIDSANFELDLKNKRLMFFNTPITSPADFEAVYIEKLINT</sequence>
<comment type="caution">
    <text evidence="1">The sequence shown here is derived from an EMBL/GenBank/DDBJ whole genome shotgun (WGS) entry which is preliminary data.</text>
</comment>
<evidence type="ECO:0000313" key="2">
    <source>
        <dbReference type="Proteomes" id="UP000037515"/>
    </source>
</evidence>
<protein>
    <submittedName>
        <fullName evidence="1">Uncharacterized protein</fullName>
    </submittedName>
</protein>
<dbReference type="EMBL" id="LHPJ01000005">
    <property type="protein sequence ID" value="KOO04278.1"/>
    <property type="molecule type" value="Genomic_DNA"/>
</dbReference>
<evidence type="ECO:0000313" key="1">
    <source>
        <dbReference type="EMBL" id="KOO04278.1"/>
    </source>
</evidence>